<organism evidence="1 2">
    <name type="scientific">Nocardia rhizosphaerae</name>
    <dbReference type="NCBI Taxonomy" id="1691571"/>
    <lineage>
        <taxon>Bacteria</taxon>
        <taxon>Bacillati</taxon>
        <taxon>Actinomycetota</taxon>
        <taxon>Actinomycetes</taxon>
        <taxon>Mycobacteriales</taxon>
        <taxon>Nocardiaceae</taxon>
        <taxon>Nocardia</taxon>
    </lineage>
</organism>
<dbReference type="RefSeq" id="WP_378554746.1">
    <property type="nucleotide sequence ID" value="NZ_JBHSBA010000016.1"/>
</dbReference>
<name>A0ABV8LEY0_9NOCA</name>
<gene>
    <name evidence="1" type="ORF">ACFOW8_28465</name>
</gene>
<evidence type="ECO:0000313" key="2">
    <source>
        <dbReference type="Proteomes" id="UP001595767"/>
    </source>
</evidence>
<accession>A0ABV8LEY0</accession>
<dbReference type="Proteomes" id="UP001595767">
    <property type="component" value="Unassembled WGS sequence"/>
</dbReference>
<dbReference type="PANTHER" id="PTHR34817">
    <property type="entry name" value="NUCLEOTIDYLTRANSFERASE"/>
    <property type="match status" value="1"/>
</dbReference>
<protein>
    <submittedName>
        <fullName evidence="1">DNA polymerase beta superfamily protein</fullName>
    </submittedName>
</protein>
<dbReference type="InterPro" id="IPR018775">
    <property type="entry name" value="RlaP"/>
</dbReference>
<keyword evidence="2" id="KW-1185">Reference proteome</keyword>
<reference evidence="2" key="1">
    <citation type="journal article" date="2019" name="Int. J. Syst. Evol. Microbiol.">
        <title>The Global Catalogue of Microorganisms (GCM) 10K type strain sequencing project: providing services to taxonomists for standard genome sequencing and annotation.</title>
        <authorList>
            <consortium name="The Broad Institute Genomics Platform"/>
            <consortium name="The Broad Institute Genome Sequencing Center for Infectious Disease"/>
            <person name="Wu L."/>
            <person name="Ma J."/>
        </authorList>
    </citation>
    <scope>NUCLEOTIDE SEQUENCE [LARGE SCALE GENOMIC DNA]</scope>
    <source>
        <strain evidence="2">CGMCC 4.7204</strain>
    </source>
</reference>
<comment type="caution">
    <text evidence="1">The sequence shown here is derived from an EMBL/GenBank/DDBJ whole genome shotgun (WGS) entry which is preliminary data.</text>
</comment>
<evidence type="ECO:0000313" key="1">
    <source>
        <dbReference type="EMBL" id="MFC4128874.1"/>
    </source>
</evidence>
<dbReference type="EMBL" id="JBHSBA010000016">
    <property type="protein sequence ID" value="MFC4128874.1"/>
    <property type="molecule type" value="Genomic_DNA"/>
</dbReference>
<proteinExistence type="predicted"/>
<sequence>MNDGIAGAREYYETHSTVPEITRSIPVDPASTNPHGGLRNARIASGGLVLLGQVGSGLHGVTTGNDDRDEMGVCIEAPTMTIPVTKDGGALFEQYVFRTQAEGVRSGSGDLDLTVYSLRKWSALAAQGNPTVLLLAFLPESEIVIQTDIGRDIQAHPERWLSREVAKRFGGYLVSQRDQLLGLKSKKHTNRPELVEQYGFDSKFAYHMVRLGLQGVELLTTGRITLPIPEPDRTWLQELRRGEHTKEEALDRAADLLDQLNQLAETADLPPQPDRAEIGRWLTATYVSWWEQHGLIGGRHV</sequence>
<dbReference type="Pfam" id="PF10127">
    <property type="entry name" value="RlaP"/>
    <property type="match status" value="1"/>
</dbReference>
<dbReference type="PANTHER" id="PTHR34817:SF1">
    <property type="entry name" value="NUCLEOTIDYLTRANSFERASE"/>
    <property type="match status" value="1"/>
</dbReference>